<evidence type="ECO:0000313" key="1">
    <source>
        <dbReference type="EMBL" id="PBK84873.1"/>
    </source>
</evidence>
<reference evidence="2" key="1">
    <citation type="journal article" date="2017" name="Nat. Ecol. Evol.">
        <title>Genome expansion and lineage-specific genetic innovations in the forest pathogenic fungi Armillaria.</title>
        <authorList>
            <person name="Sipos G."/>
            <person name="Prasanna A.N."/>
            <person name="Walter M.C."/>
            <person name="O'Connor E."/>
            <person name="Balint B."/>
            <person name="Krizsan K."/>
            <person name="Kiss B."/>
            <person name="Hess J."/>
            <person name="Varga T."/>
            <person name="Slot J."/>
            <person name="Riley R."/>
            <person name="Boka B."/>
            <person name="Rigling D."/>
            <person name="Barry K."/>
            <person name="Lee J."/>
            <person name="Mihaltcheva S."/>
            <person name="LaButti K."/>
            <person name="Lipzen A."/>
            <person name="Waldron R."/>
            <person name="Moloney N.M."/>
            <person name="Sperisen C."/>
            <person name="Kredics L."/>
            <person name="Vagvoelgyi C."/>
            <person name="Patrignani A."/>
            <person name="Fitzpatrick D."/>
            <person name="Nagy I."/>
            <person name="Doyle S."/>
            <person name="Anderson J.B."/>
            <person name="Grigoriev I.V."/>
            <person name="Gueldener U."/>
            <person name="Muensterkoetter M."/>
            <person name="Nagy L.G."/>
        </authorList>
    </citation>
    <scope>NUCLEOTIDE SEQUENCE [LARGE SCALE GENOMIC DNA]</scope>
    <source>
        <strain evidence="2">Ar21-2</strain>
    </source>
</reference>
<dbReference type="Proteomes" id="UP000217790">
    <property type="component" value="Unassembled WGS sequence"/>
</dbReference>
<dbReference type="EMBL" id="KZ293695">
    <property type="protein sequence ID" value="PBK84873.1"/>
    <property type="molecule type" value="Genomic_DNA"/>
</dbReference>
<organism evidence="1 2">
    <name type="scientific">Armillaria gallica</name>
    <name type="common">Bulbous honey fungus</name>
    <name type="synonym">Armillaria bulbosa</name>
    <dbReference type="NCBI Taxonomy" id="47427"/>
    <lineage>
        <taxon>Eukaryota</taxon>
        <taxon>Fungi</taxon>
        <taxon>Dikarya</taxon>
        <taxon>Basidiomycota</taxon>
        <taxon>Agaricomycotina</taxon>
        <taxon>Agaricomycetes</taxon>
        <taxon>Agaricomycetidae</taxon>
        <taxon>Agaricales</taxon>
        <taxon>Marasmiineae</taxon>
        <taxon>Physalacriaceae</taxon>
        <taxon>Armillaria</taxon>
    </lineage>
</organism>
<gene>
    <name evidence="1" type="ORF">ARMGADRAFT_597688</name>
</gene>
<accession>A0A2H3D9A5</accession>
<name>A0A2H3D9A5_ARMGA</name>
<proteinExistence type="predicted"/>
<dbReference type="AlphaFoldDB" id="A0A2H3D9A5"/>
<protein>
    <submittedName>
        <fullName evidence="1">Uncharacterized protein</fullName>
    </submittedName>
</protein>
<dbReference type="InParanoid" id="A0A2H3D9A5"/>
<sequence>METFIITRIREMRSLGWWDDGTCCSAVASFLPCLSLLWSHCICFDCHLALRSAFAHHGNSRATEIVQVSADVDTEITAQQVTRCSLNPYCWVIDPDVDCKIRSSVSGRTFLWQFRFYLTHLSSLG</sequence>
<evidence type="ECO:0000313" key="2">
    <source>
        <dbReference type="Proteomes" id="UP000217790"/>
    </source>
</evidence>
<keyword evidence="2" id="KW-1185">Reference proteome</keyword>